<comment type="subcellular location">
    <subcellularLocation>
        <location evidence="1">Cell membrane</location>
        <topology evidence="1">Multi-pass membrane protein</topology>
    </subcellularLocation>
</comment>
<keyword evidence="2" id="KW-1003">Cell membrane</keyword>
<organism evidence="8 9">
    <name type="scientific">Sphingobacterium wenxiniae</name>
    <dbReference type="NCBI Taxonomy" id="683125"/>
    <lineage>
        <taxon>Bacteria</taxon>
        <taxon>Pseudomonadati</taxon>
        <taxon>Bacteroidota</taxon>
        <taxon>Sphingobacteriia</taxon>
        <taxon>Sphingobacteriales</taxon>
        <taxon>Sphingobacteriaceae</taxon>
        <taxon>Sphingobacterium</taxon>
    </lineage>
</organism>
<protein>
    <recommendedName>
        <fullName evidence="7">Phospholipid/glycerol acyltransferase domain-containing protein</fullName>
    </recommendedName>
</protein>
<dbReference type="SMART" id="SM00563">
    <property type="entry name" value="PlsC"/>
    <property type="match status" value="1"/>
</dbReference>
<feature type="domain" description="Phospholipid/glycerol acyltransferase" evidence="7">
    <location>
        <begin position="891"/>
        <end position="1000"/>
    </location>
</feature>
<gene>
    <name evidence="8" type="ORF">SAMN05660206_109133</name>
</gene>
<keyword evidence="9" id="KW-1185">Reference proteome</keyword>
<feature type="transmembrane region" description="Helical" evidence="6">
    <location>
        <begin position="320"/>
        <end position="341"/>
    </location>
</feature>
<feature type="transmembrane region" description="Helical" evidence="6">
    <location>
        <begin position="659"/>
        <end position="675"/>
    </location>
</feature>
<dbReference type="GO" id="GO:0016746">
    <property type="term" value="F:acyltransferase activity"/>
    <property type="evidence" value="ECO:0007669"/>
    <property type="project" value="InterPro"/>
</dbReference>
<evidence type="ECO:0000259" key="7">
    <source>
        <dbReference type="SMART" id="SM00563"/>
    </source>
</evidence>
<dbReference type="InterPro" id="IPR004869">
    <property type="entry name" value="MMPL_dom"/>
</dbReference>
<dbReference type="Gene3D" id="1.20.1640.10">
    <property type="entry name" value="Multidrug efflux transporter AcrB transmembrane domain"/>
    <property type="match status" value="2"/>
</dbReference>
<feature type="transmembrane region" description="Helical" evidence="6">
    <location>
        <begin position="386"/>
        <end position="405"/>
    </location>
</feature>
<dbReference type="AlphaFoldDB" id="A0A1I6UNI0"/>
<sequence>MGELFYHIYVAIQRHRIPACLLALLFLFGCGFIASKLRFEEDITQIIPQNERGDKTAKVLQQINFADKLTVLISKEDTVNKERMAEAAQTFLEKIAKDSTYIRRVSGQIGQEEMASTYDFVYQHLPLFLDSIAYVQIAQQTQDSVLREKVGENYRTLMSPTGFVMGQFIQKDPLGLALFGLRSLQAGSVGDNFVLYDGFIATKDTTQLLLFLDPAFAGADTEHNTALVEHLYAVRDSLQAQFQEEVTLSYYGAAFIAVANAKQIKADIMATVLISMAVLMLLLILFYKRIYIPLLVFIPTVFAALFAVACLYLYKPVVSAISLSIAAVLVGITIDYALHVLTHFKKSNDIKGVFEELTKPILMSGATNAVAFLCLLFVHSKALVDLGVFASICIFSSAVFTLIIIPQLYRPKKVLAHSSIIDRIAGFPFERSKVLIAVCVVLIVLSCFSSGKVGYNNNIADLNFVPSDIKKVEKQLDTLMNTSSKSLYVVATGHSFEEVAQQADSLADKLAIAERSDRILDYSGLHYIPLSHQRQAEKIASWDRFWSPDKQQQVKNTLIQEGDKYGFVAETHQAFYTLLTQKQTPISLADFESLQSIGMSDFIAERDGFYTLSTLVKVDDEQRTPFLKQMETNPSVVVIDRQNLNETFLGQLRDDFNRLVGYSFFAVLFILWVFFRRIELVLLSAIPIGLTGLVTAGLMGLFGLEFNIFSAIVCTLVFGHGVDFSIFMTAALQRQYTTGKEELQTYRTSILLAVLTTVLAIGALIFAKHPALISISSVSLIGVFSAILITFVFYPILFRFFISNRAVRGKSPFTIPVLLFSLLLFTYYGLGCLVISFIGRVLLRLVPIGEKRRDWFFRKSMSVFMKSVLYFHPLTKNKTINVENETFQQPAVIIANHSSFLDTLSMGMLAPKGIFLVNDWVWKSPIFGRAVRALGFYPVSQGLENGLTELREKVAQGYSLIVFPEGTRSYDNVLKRFHKGAFYLAEQLKLDIVPVHLLGNGDVLPKGDILIFKGKLTAIIDKRIKHSDTSFGTGYKERAKAMARRFKQDHYAWRMREEQADYFKHKLELAYLYKDESIVQVLKKSLKVGLPYYHRLRPFLNGRRDLVHLSDSFGEFDYLLSLQDGTRKITGVITDMEKRQLAESIYWQKLRAVVFVDKLEEAVSATLVLSFMMDAKDISPIALQSFQEIFTFKKEPILVQQGWKEEMLAEHIWWYSK</sequence>
<feature type="transmembrane region" description="Helical" evidence="6">
    <location>
        <begin position="708"/>
        <end position="728"/>
    </location>
</feature>
<feature type="transmembrane region" description="Helical" evidence="6">
    <location>
        <begin position="361"/>
        <end position="380"/>
    </location>
</feature>
<dbReference type="InterPro" id="IPR050545">
    <property type="entry name" value="Mycobact_MmpL"/>
</dbReference>
<keyword evidence="4 6" id="KW-1133">Transmembrane helix</keyword>
<evidence type="ECO:0000256" key="4">
    <source>
        <dbReference type="ARBA" id="ARBA00022989"/>
    </source>
</evidence>
<dbReference type="EMBL" id="FOZZ01000009">
    <property type="protein sequence ID" value="SFT03019.1"/>
    <property type="molecule type" value="Genomic_DNA"/>
</dbReference>
<evidence type="ECO:0000256" key="2">
    <source>
        <dbReference type="ARBA" id="ARBA00022475"/>
    </source>
</evidence>
<keyword evidence="5 6" id="KW-0472">Membrane</keyword>
<evidence type="ECO:0000256" key="6">
    <source>
        <dbReference type="SAM" id="Phobius"/>
    </source>
</evidence>
<evidence type="ECO:0000313" key="9">
    <source>
        <dbReference type="Proteomes" id="UP000198785"/>
    </source>
</evidence>
<dbReference type="Pfam" id="PF03176">
    <property type="entry name" value="MMPL"/>
    <property type="match status" value="1"/>
</dbReference>
<dbReference type="Pfam" id="PF01553">
    <property type="entry name" value="Acyltransferase"/>
    <property type="match status" value="1"/>
</dbReference>
<dbReference type="SUPFAM" id="SSF82866">
    <property type="entry name" value="Multidrug efflux transporter AcrB transmembrane domain"/>
    <property type="match status" value="2"/>
</dbReference>
<dbReference type="Proteomes" id="UP000198785">
    <property type="component" value="Unassembled WGS sequence"/>
</dbReference>
<dbReference type="InterPro" id="IPR002123">
    <property type="entry name" value="Plipid/glycerol_acylTrfase"/>
</dbReference>
<evidence type="ECO:0000256" key="3">
    <source>
        <dbReference type="ARBA" id="ARBA00022692"/>
    </source>
</evidence>
<reference evidence="8 9" key="1">
    <citation type="submission" date="2016-10" db="EMBL/GenBank/DDBJ databases">
        <authorList>
            <person name="de Groot N.N."/>
        </authorList>
    </citation>
    <scope>NUCLEOTIDE SEQUENCE [LARGE SCALE GENOMIC DNA]</scope>
    <source>
        <strain evidence="8 9">DSM 22789</strain>
    </source>
</reference>
<feature type="transmembrane region" description="Helical" evidence="6">
    <location>
        <begin position="680"/>
        <end position="702"/>
    </location>
</feature>
<dbReference type="SUPFAM" id="SSF69593">
    <property type="entry name" value="Glycerol-3-phosphate (1)-acyltransferase"/>
    <property type="match status" value="1"/>
</dbReference>
<name>A0A1I6UNI0_9SPHI</name>
<feature type="transmembrane region" description="Helical" evidence="6">
    <location>
        <begin position="817"/>
        <end position="843"/>
    </location>
</feature>
<dbReference type="STRING" id="683125.SAMN05660206_109133"/>
<evidence type="ECO:0000256" key="5">
    <source>
        <dbReference type="ARBA" id="ARBA00023136"/>
    </source>
</evidence>
<dbReference type="PANTHER" id="PTHR33406">
    <property type="entry name" value="MEMBRANE PROTEIN MJ1562-RELATED"/>
    <property type="match status" value="1"/>
</dbReference>
<proteinExistence type="predicted"/>
<dbReference type="PANTHER" id="PTHR33406:SF13">
    <property type="entry name" value="MEMBRANE PROTEIN YDFJ"/>
    <property type="match status" value="1"/>
</dbReference>
<evidence type="ECO:0000256" key="1">
    <source>
        <dbReference type="ARBA" id="ARBA00004651"/>
    </source>
</evidence>
<feature type="transmembrane region" description="Helical" evidence="6">
    <location>
        <begin position="749"/>
        <end position="767"/>
    </location>
</feature>
<keyword evidence="3 6" id="KW-0812">Transmembrane</keyword>
<evidence type="ECO:0000313" key="8">
    <source>
        <dbReference type="EMBL" id="SFT03019.1"/>
    </source>
</evidence>
<dbReference type="GO" id="GO:0005886">
    <property type="term" value="C:plasma membrane"/>
    <property type="evidence" value="ECO:0007669"/>
    <property type="project" value="UniProtKB-SubCell"/>
</dbReference>
<dbReference type="CDD" id="cd07989">
    <property type="entry name" value="LPLAT_AGPAT-like"/>
    <property type="match status" value="1"/>
</dbReference>
<feature type="transmembrane region" description="Helical" evidence="6">
    <location>
        <begin position="773"/>
        <end position="797"/>
    </location>
</feature>
<feature type="transmembrane region" description="Helical" evidence="6">
    <location>
        <begin position="294"/>
        <end position="314"/>
    </location>
</feature>
<accession>A0A1I6UNI0</accession>
<feature type="transmembrane region" description="Helical" evidence="6">
    <location>
        <begin position="268"/>
        <end position="287"/>
    </location>
</feature>